<evidence type="ECO:0000256" key="6">
    <source>
        <dbReference type="ARBA" id="ARBA00022670"/>
    </source>
</evidence>
<keyword evidence="9" id="KW-0862">Zinc</keyword>
<feature type="domain" description="Peptidase M1 membrane alanine aminopeptidase" evidence="14">
    <location>
        <begin position="333"/>
        <end position="472"/>
    </location>
</feature>
<feature type="signal peptide" evidence="13">
    <location>
        <begin position="1"/>
        <end position="26"/>
    </location>
</feature>
<dbReference type="GO" id="GO:0008270">
    <property type="term" value="F:zinc ion binding"/>
    <property type="evidence" value="ECO:0007669"/>
    <property type="project" value="InterPro"/>
</dbReference>
<dbReference type="InterPro" id="IPR050344">
    <property type="entry name" value="Peptidase_M1_aminopeptidases"/>
</dbReference>
<gene>
    <name evidence="16" type="ORF">Amac_027850</name>
</gene>
<evidence type="ECO:0000259" key="15">
    <source>
        <dbReference type="Pfam" id="PF17900"/>
    </source>
</evidence>
<keyword evidence="8" id="KW-0378">Hydrolase</keyword>
<dbReference type="Proteomes" id="UP000331127">
    <property type="component" value="Unassembled WGS sequence"/>
</dbReference>
<dbReference type="PANTHER" id="PTHR11533">
    <property type="entry name" value="PROTEASE M1 ZINC METALLOPROTEASE"/>
    <property type="match status" value="1"/>
</dbReference>
<dbReference type="PANTHER" id="PTHR11533:SF297">
    <property type="entry name" value="AMINOPEPTIDASE N"/>
    <property type="match status" value="1"/>
</dbReference>
<keyword evidence="10" id="KW-0482">Metalloprotease</keyword>
<dbReference type="PROSITE" id="PS51257">
    <property type="entry name" value="PROKAR_LIPOPROTEIN"/>
    <property type="match status" value="1"/>
</dbReference>
<dbReference type="InterPro" id="IPR001930">
    <property type="entry name" value="Peptidase_M1"/>
</dbReference>
<name>A0A5M3WM08_9ACTN</name>
<evidence type="ECO:0000313" key="16">
    <source>
        <dbReference type="EMBL" id="GES09189.1"/>
    </source>
</evidence>
<evidence type="ECO:0000256" key="2">
    <source>
        <dbReference type="ARBA" id="ARBA00001947"/>
    </source>
</evidence>
<keyword evidence="17" id="KW-1185">Reference proteome</keyword>
<dbReference type="CDD" id="cd09603">
    <property type="entry name" value="M1_APN_like"/>
    <property type="match status" value="1"/>
</dbReference>
<evidence type="ECO:0000256" key="11">
    <source>
        <dbReference type="ARBA" id="ARBA00029811"/>
    </source>
</evidence>
<feature type="chain" id="PRO_5039306308" description="Aminopeptidase N" evidence="13">
    <location>
        <begin position="27"/>
        <end position="483"/>
    </location>
</feature>
<evidence type="ECO:0000259" key="14">
    <source>
        <dbReference type="Pfam" id="PF01433"/>
    </source>
</evidence>
<dbReference type="SUPFAM" id="SSF63737">
    <property type="entry name" value="Leukotriene A4 hydrolase N-terminal domain"/>
    <property type="match status" value="1"/>
</dbReference>
<evidence type="ECO:0000313" key="17">
    <source>
        <dbReference type="Proteomes" id="UP000331127"/>
    </source>
</evidence>
<dbReference type="InterPro" id="IPR045357">
    <property type="entry name" value="Aminopeptidase_N-like_N"/>
</dbReference>
<sequence length="483" mass="51950">MRGRKVVSLLAAGLTVACSASNSATGADNAAGREAPIASNPPAAARSVSAATAGTTGIGDPYFPGDGNGGYDVTHYALALAYEPRSKHLGGSATIDAKATQELSQFNLDLHGFTVSAVTVNGRPAQFERHGDELTIFSDLRDGAAFKVAVAYAGTPDPVQNSSNLGSYGFIPTADGAFVTCEPNGAKTWFPSNDHPSDKATFDFTLTVPEGVTAIANGELAGTPQTKDGKTTFVWRESNPMVTYLATMTTGKFQVRTGDSPGGIPVYAATDPRFSKSLNSLYDQSARITDYWTTVFGPYPFKSTGGVVDDFAAGYALENQTKPIYGGFEPDEGIIAHELAHQWFGNSLSINRWKDLWLNEGFATYAEWLWSEHRGNGTAQQSFEDAYASATDEIWKYPPGVTRPNDLFNASVYVRGGMALHALRTEIGDTKFFPLLKKWTADHRYGNVTTEQFIDMAEKISGEQLDDLFDAWLFKPAKPASVG</sequence>
<evidence type="ECO:0000256" key="3">
    <source>
        <dbReference type="ARBA" id="ARBA00010136"/>
    </source>
</evidence>
<dbReference type="GO" id="GO:0006508">
    <property type="term" value="P:proteolysis"/>
    <property type="evidence" value="ECO:0007669"/>
    <property type="project" value="UniProtKB-KW"/>
</dbReference>
<evidence type="ECO:0000256" key="9">
    <source>
        <dbReference type="ARBA" id="ARBA00022833"/>
    </source>
</evidence>
<keyword evidence="6" id="KW-0645">Protease</keyword>
<dbReference type="InterPro" id="IPR027268">
    <property type="entry name" value="Peptidase_M4/M1_CTD_sf"/>
</dbReference>
<accession>A0A5M3WM08</accession>
<dbReference type="Gene3D" id="1.10.390.10">
    <property type="entry name" value="Neutral Protease Domain 2"/>
    <property type="match status" value="1"/>
</dbReference>
<feature type="domain" description="Aminopeptidase N-like N-terminal" evidence="15">
    <location>
        <begin position="74"/>
        <end position="245"/>
    </location>
</feature>
<evidence type="ECO:0000256" key="13">
    <source>
        <dbReference type="SAM" id="SignalP"/>
    </source>
</evidence>
<dbReference type="PRINTS" id="PR00756">
    <property type="entry name" value="ALADIPTASE"/>
</dbReference>
<dbReference type="RefSeq" id="WP_155354761.1">
    <property type="nucleotide sequence ID" value="NZ_BAAAHL010000042.1"/>
</dbReference>
<proteinExistence type="inferred from homology"/>
<dbReference type="Pfam" id="PF01433">
    <property type="entry name" value="Peptidase_M1"/>
    <property type="match status" value="1"/>
</dbReference>
<dbReference type="SUPFAM" id="SSF55486">
    <property type="entry name" value="Metalloproteases ('zincins'), catalytic domain"/>
    <property type="match status" value="1"/>
</dbReference>
<dbReference type="OrthoDB" id="100605at2"/>
<comment type="caution">
    <text evidence="16">The sequence shown here is derived from an EMBL/GenBank/DDBJ whole genome shotgun (WGS) entry which is preliminary data.</text>
</comment>
<dbReference type="Pfam" id="PF17900">
    <property type="entry name" value="Peptidase_M1_N"/>
    <property type="match status" value="1"/>
</dbReference>
<dbReference type="Gene3D" id="2.60.40.1730">
    <property type="entry name" value="tricorn interacting facor f3 domain"/>
    <property type="match status" value="1"/>
</dbReference>
<keyword evidence="13" id="KW-0732">Signal</keyword>
<evidence type="ECO:0000256" key="10">
    <source>
        <dbReference type="ARBA" id="ARBA00023049"/>
    </source>
</evidence>
<dbReference type="EC" id="3.4.11.2" evidence="4"/>
<comment type="catalytic activity">
    <reaction evidence="1">
        <text>Release of an N-terminal amino acid, Xaa-|-Yaa- from a peptide, amide or arylamide. Xaa is preferably Ala, but may be most amino acids including Pro (slow action). When a terminal hydrophobic residue is followed by a prolyl residue, the two may be released as an intact Xaa-Pro dipeptide.</text>
        <dbReference type="EC" id="3.4.11.2"/>
    </reaction>
</comment>
<organism evidence="16 17">
    <name type="scientific">Acrocarpospora macrocephala</name>
    <dbReference type="NCBI Taxonomy" id="150177"/>
    <lineage>
        <taxon>Bacteria</taxon>
        <taxon>Bacillati</taxon>
        <taxon>Actinomycetota</taxon>
        <taxon>Actinomycetes</taxon>
        <taxon>Streptosporangiales</taxon>
        <taxon>Streptosporangiaceae</taxon>
        <taxon>Acrocarpospora</taxon>
    </lineage>
</organism>
<dbReference type="EMBL" id="BLAE01000014">
    <property type="protein sequence ID" value="GES09189.1"/>
    <property type="molecule type" value="Genomic_DNA"/>
</dbReference>
<evidence type="ECO:0000256" key="12">
    <source>
        <dbReference type="ARBA" id="ARBA00031533"/>
    </source>
</evidence>
<evidence type="ECO:0000256" key="4">
    <source>
        <dbReference type="ARBA" id="ARBA00012564"/>
    </source>
</evidence>
<dbReference type="AlphaFoldDB" id="A0A5M3WM08"/>
<comment type="cofactor">
    <cofactor evidence="2">
        <name>Zn(2+)</name>
        <dbReference type="ChEBI" id="CHEBI:29105"/>
    </cofactor>
</comment>
<comment type="similarity">
    <text evidence="3">Belongs to the peptidase M1 family.</text>
</comment>
<evidence type="ECO:0000256" key="1">
    <source>
        <dbReference type="ARBA" id="ARBA00000098"/>
    </source>
</evidence>
<keyword evidence="7" id="KW-0479">Metal-binding</keyword>
<evidence type="ECO:0000256" key="5">
    <source>
        <dbReference type="ARBA" id="ARBA00015611"/>
    </source>
</evidence>
<evidence type="ECO:0000256" key="8">
    <source>
        <dbReference type="ARBA" id="ARBA00022801"/>
    </source>
</evidence>
<protein>
    <recommendedName>
        <fullName evidence="5">Aminopeptidase N</fullName>
        <ecNumber evidence="4">3.4.11.2</ecNumber>
    </recommendedName>
    <alternativeName>
        <fullName evidence="11">Alanine aminopeptidase</fullName>
    </alternativeName>
    <alternativeName>
        <fullName evidence="12">Lysyl aminopeptidase</fullName>
    </alternativeName>
</protein>
<dbReference type="InterPro" id="IPR014782">
    <property type="entry name" value="Peptidase_M1_dom"/>
</dbReference>
<dbReference type="GO" id="GO:0016285">
    <property type="term" value="F:alanyl aminopeptidase activity"/>
    <property type="evidence" value="ECO:0007669"/>
    <property type="project" value="UniProtKB-EC"/>
</dbReference>
<reference evidence="16 17" key="1">
    <citation type="submission" date="2019-10" db="EMBL/GenBank/DDBJ databases">
        <title>Whole genome shotgun sequence of Acrocarpospora macrocephala NBRC 16266.</title>
        <authorList>
            <person name="Ichikawa N."/>
            <person name="Kimura A."/>
            <person name="Kitahashi Y."/>
            <person name="Komaki H."/>
            <person name="Oguchi A."/>
        </authorList>
    </citation>
    <scope>NUCLEOTIDE SEQUENCE [LARGE SCALE GENOMIC DNA]</scope>
    <source>
        <strain evidence="16 17">NBRC 16266</strain>
    </source>
</reference>
<evidence type="ECO:0000256" key="7">
    <source>
        <dbReference type="ARBA" id="ARBA00022723"/>
    </source>
</evidence>
<dbReference type="GO" id="GO:0008237">
    <property type="term" value="F:metallopeptidase activity"/>
    <property type="evidence" value="ECO:0007669"/>
    <property type="project" value="UniProtKB-KW"/>
</dbReference>
<dbReference type="InterPro" id="IPR042097">
    <property type="entry name" value="Aminopeptidase_N-like_N_sf"/>
</dbReference>